<sequence length="656" mass="67649">MSSRLSPLLLLLLVLSMPASRSAAAPADTAFAAGIAGFAYGENAGLEATAFDYIAGHHDDPAALRALASAAREAGSRAAKPDGRAVAAWIIGLTGDDSELDFLKQLLRSRENFPDAVSALVQLRTGAAVAALAAACNQETDTTRRLALVSALGQARSPEAAGPLAALARDTAQPRIAAAARAALAASQTSEACAALAALPAAEAASEQVVAARTLAILGQASDAAALAGRLASAATLPVETRVAAARVVCDYDLPGAGELLAALADAKEPALQALAYDYFARLTAALQKKLLAQLQAASATPAAYQRVVTVLPAISATDALPFLSSRNQPIREAAMRRVALEPDRASFDRVLSEYAKAGGDAADEWLAVLVAMPRQTDGWFAAALASAKKADEQIKLCELVKRRAAQSAAPALRPLLAASDAKVRAAAFGAIGAIGFDHAADALALLLSAPPSDRREAVNAVRASYRRSTDRNAFASAVVAALDQAASQPQIRDFLLTFAGESGTPAALFALWKIYDDGDAAGRLSVLRALAKWPDGTPLDRLAEIAADAAAPANLRALALRDYLDILARATGAPVAERLRHAGRALALAQSDQDRLAVLSAASAIPDPKARDIIDAIGKQPELNAEYDAARKAHAALLKNAQPKNAADDDAGAEE</sequence>
<evidence type="ECO:0000313" key="3">
    <source>
        <dbReference type="Proteomes" id="UP000078486"/>
    </source>
</evidence>
<dbReference type="InterPro" id="IPR011989">
    <property type="entry name" value="ARM-like"/>
</dbReference>
<evidence type="ECO:0000313" key="2">
    <source>
        <dbReference type="EMBL" id="OAM88567.1"/>
    </source>
</evidence>
<proteinExistence type="predicted"/>
<keyword evidence="1" id="KW-0732">Signal</keyword>
<dbReference type="SUPFAM" id="SSF48371">
    <property type="entry name" value="ARM repeat"/>
    <property type="match status" value="1"/>
</dbReference>
<dbReference type="EMBL" id="LRRQ01000127">
    <property type="protein sequence ID" value="OAM88567.1"/>
    <property type="molecule type" value="Genomic_DNA"/>
</dbReference>
<dbReference type="Proteomes" id="UP000078486">
    <property type="component" value="Unassembled WGS sequence"/>
</dbReference>
<evidence type="ECO:0000256" key="1">
    <source>
        <dbReference type="SAM" id="SignalP"/>
    </source>
</evidence>
<organism evidence="2 3">
    <name type="scientific">Termitidicoccus mucosus</name>
    <dbReference type="NCBI Taxonomy" id="1184151"/>
    <lineage>
        <taxon>Bacteria</taxon>
        <taxon>Pseudomonadati</taxon>
        <taxon>Verrucomicrobiota</taxon>
        <taxon>Opitutia</taxon>
        <taxon>Opitutales</taxon>
        <taxon>Opitutaceae</taxon>
        <taxon>Termitidicoccus</taxon>
    </lineage>
</organism>
<dbReference type="AlphaFoldDB" id="A0A178IHB9"/>
<dbReference type="SMART" id="SM00567">
    <property type="entry name" value="EZ_HEAT"/>
    <property type="match status" value="3"/>
</dbReference>
<dbReference type="InterPro" id="IPR016024">
    <property type="entry name" value="ARM-type_fold"/>
</dbReference>
<feature type="signal peptide" evidence="1">
    <location>
        <begin position="1"/>
        <end position="23"/>
    </location>
</feature>
<dbReference type="STRING" id="1184151.AW736_17200"/>
<feature type="chain" id="PRO_5008088871" description="HEAT repeat domain-containing protein" evidence="1">
    <location>
        <begin position="24"/>
        <end position="656"/>
    </location>
</feature>
<reference evidence="2 3" key="1">
    <citation type="submission" date="2016-01" db="EMBL/GenBank/DDBJ databases">
        <title>High potential of lignocellulose degradation of a new Verrucomicrobia species.</title>
        <authorList>
            <person name="Wang Y."/>
            <person name="Shi Y."/>
            <person name="Qiu Z."/>
            <person name="Liu S."/>
            <person name="Yang H."/>
        </authorList>
    </citation>
    <scope>NUCLEOTIDE SEQUENCE [LARGE SCALE GENOMIC DNA]</scope>
    <source>
        <strain evidence="2 3">TSB47</strain>
    </source>
</reference>
<protein>
    <recommendedName>
        <fullName evidence="4">HEAT repeat domain-containing protein</fullName>
    </recommendedName>
</protein>
<name>A0A178IHB9_9BACT</name>
<dbReference type="InterPro" id="IPR004155">
    <property type="entry name" value="PBS_lyase_HEAT"/>
</dbReference>
<dbReference type="RefSeq" id="WP_068771518.1">
    <property type="nucleotide sequence ID" value="NZ_CP109796.1"/>
</dbReference>
<evidence type="ECO:0008006" key="4">
    <source>
        <dbReference type="Google" id="ProtNLM"/>
    </source>
</evidence>
<accession>A0A178IHB9</accession>
<keyword evidence="3" id="KW-1185">Reference proteome</keyword>
<dbReference type="Gene3D" id="1.25.10.10">
    <property type="entry name" value="Leucine-rich Repeat Variant"/>
    <property type="match status" value="2"/>
</dbReference>
<comment type="caution">
    <text evidence="2">The sequence shown here is derived from an EMBL/GenBank/DDBJ whole genome shotgun (WGS) entry which is preliminary data.</text>
</comment>
<gene>
    <name evidence="2" type="ORF">AW736_17200</name>
</gene>